<dbReference type="GO" id="GO:0046872">
    <property type="term" value="F:metal ion binding"/>
    <property type="evidence" value="ECO:0007669"/>
    <property type="project" value="UniProtKB-KW"/>
</dbReference>
<dbReference type="InterPro" id="IPR051158">
    <property type="entry name" value="Metallophosphoesterase_sf"/>
</dbReference>
<keyword evidence="6" id="KW-1185">Reference proteome</keyword>
<evidence type="ECO:0000256" key="1">
    <source>
        <dbReference type="ARBA" id="ARBA00022723"/>
    </source>
</evidence>
<dbReference type="CDD" id="cd07385">
    <property type="entry name" value="MPP_YkuE_C"/>
    <property type="match status" value="1"/>
</dbReference>
<dbReference type="InterPro" id="IPR004843">
    <property type="entry name" value="Calcineurin-like_PHP"/>
</dbReference>
<dbReference type="GO" id="GO:0008758">
    <property type="term" value="F:UDP-2,3-diacylglucosamine hydrolase activity"/>
    <property type="evidence" value="ECO:0007669"/>
    <property type="project" value="TreeGrafter"/>
</dbReference>
<dbReference type="InterPro" id="IPR029052">
    <property type="entry name" value="Metallo-depent_PP-like"/>
</dbReference>
<dbReference type="PANTHER" id="PTHR31302:SF31">
    <property type="entry name" value="PHOSPHODIESTERASE YAEI"/>
    <property type="match status" value="1"/>
</dbReference>
<feature type="transmembrane region" description="Helical" evidence="3">
    <location>
        <begin position="30"/>
        <end position="49"/>
    </location>
</feature>
<dbReference type="GO" id="GO:0016020">
    <property type="term" value="C:membrane"/>
    <property type="evidence" value="ECO:0007669"/>
    <property type="project" value="GOC"/>
</dbReference>
<feature type="transmembrane region" description="Helical" evidence="3">
    <location>
        <begin position="61"/>
        <end position="83"/>
    </location>
</feature>
<dbReference type="EMBL" id="CP021455">
    <property type="protein sequence ID" value="ARU05864.1"/>
    <property type="molecule type" value="Genomic_DNA"/>
</dbReference>
<dbReference type="SUPFAM" id="SSF56300">
    <property type="entry name" value="Metallo-dependent phosphatases"/>
    <property type="match status" value="1"/>
</dbReference>
<evidence type="ECO:0000313" key="5">
    <source>
        <dbReference type="EMBL" id="ARU05864.1"/>
    </source>
</evidence>
<keyword evidence="3" id="KW-0472">Membrane</keyword>
<proteinExistence type="predicted"/>
<feature type="domain" description="Calcineurin-like phosphoesterase" evidence="4">
    <location>
        <begin position="146"/>
        <end position="349"/>
    </location>
</feature>
<gene>
    <name evidence="5" type="ORF">CCO03_15320</name>
</gene>
<organism evidence="5 6">
    <name type="scientific">Comamonas serinivorans</name>
    <dbReference type="NCBI Taxonomy" id="1082851"/>
    <lineage>
        <taxon>Bacteria</taxon>
        <taxon>Pseudomonadati</taxon>
        <taxon>Pseudomonadota</taxon>
        <taxon>Betaproteobacteria</taxon>
        <taxon>Burkholderiales</taxon>
        <taxon>Comamonadaceae</taxon>
        <taxon>Comamonas</taxon>
    </lineage>
</organism>
<dbReference type="RefSeq" id="WP_087282446.1">
    <property type="nucleotide sequence ID" value="NZ_CP021455.1"/>
</dbReference>
<accession>A0A1Y0EQD1</accession>
<keyword evidence="3" id="KW-1133">Transmembrane helix</keyword>
<feature type="transmembrane region" description="Helical" evidence="3">
    <location>
        <begin position="104"/>
        <end position="124"/>
    </location>
</feature>
<evidence type="ECO:0000256" key="2">
    <source>
        <dbReference type="ARBA" id="ARBA00022801"/>
    </source>
</evidence>
<keyword evidence="2" id="KW-0378">Hydrolase</keyword>
<dbReference type="Pfam" id="PF00149">
    <property type="entry name" value="Metallophos"/>
    <property type="match status" value="1"/>
</dbReference>
<evidence type="ECO:0000259" key="4">
    <source>
        <dbReference type="Pfam" id="PF00149"/>
    </source>
</evidence>
<dbReference type="KEGG" id="cser:CCO03_15320"/>
<evidence type="ECO:0000256" key="3">
    <source>
        <dbReference type="SAM" id="Phobius"/>
    </source>
</evidence>
<dbReference type="AlphaFoldDB" id="A0A1Y0EQD1"/>
<keyword evidence="3" id="KW-0812">Transmembrane</keyword>
<keyword evidence="1" id="KW-0479">Metal-binding</keyword>
<dbReference type="PANTHER" id="PTHR31302">
    <property type="entry name" value="TRANSMEMBRANE PROTEIN WITH METALLOPHOSPHOESTERASE DOMAIN-RELATED"/>
    <property type="match status" value="1"/>
</dbReference>
<dbReference type="GO" id="GO:0009245">
    <property type="term" value="P:lipid A biosynthetic process"/>
    <property type="evidence" value="ECO:0007669"/>
    <property type="project" value="TreeGrafter"/>
</dbReference>
<name>A0A1Y0EQD1_9BURK</name>
<dbReference type="Proteomes" id="UP000196138">
    <property type="component" value="Chromosome"/>
</dbReference>
<feature type="transmembrane region" description="Helical" evidence="3">
    <location>
        <begin position="6"/>
        <end position="23"/>
    </location>
</feature>
<dbReference type="Gene3D" id="3.60.21.10">
    <property type="match status" value="1"/>
</dbReference>
<reference evidence="5 6" key="1">
    <citation type="submission" date="2017-05" db="EMBL/GenBank/DDBJ databases">
        <authorList>
            <person name="Song R."/>
            <person name="Chenine A.L."/>
            <person name="Ruprecht R.M."/>
        </authorList>
    </citation>
    <scope>NUCLEOTIDE SEQUENCE [LARGE SCALE GENOMIC DNA]</scope>
    <source>
        <strain evidence="5 6">DSM 26136</strain>
    </source>
</reference>
<dbReference type="OrthoDB" id="9780884at2"/>
<evidence type="ECO:0000313" key="6">
    <source>
        <dbReference type="Proteomes" id="UP000196138"/>
    </source>
</evidence>
<protein>
    <submittedName>
        <fullName evidence="5">Metallophosphatase</fullName>
    </submittedName>
</protein>
<sequence>MIFYATFIAPVLAFWLWAPVLSLSWRARAWAVLATTLLGLLPVGLILIYRRAWFSEAAVVHAQVFSGWVMGVLLLMVPLLLLRDVGWLGLRLLRRERPVNRSRATAWLLTLAGVVSAWGVYGGLRVPEVREQEVVLDQLPAELDGLRVAVLADIHATPVKHERHVQALVDRTNAARPDLIVLPGDMADGDATLGARHVAPLAQLRAPHGVWAAPGNHEYYNGYDAWTDVFQTLNLTYLENQSVTIDIRGKRVAISGVGDPAYGRLSAGNRNPLVAEGLPPDIDAVVQQATGSDLHLLLAHQPKLARVNAGKGLSGGPQQQVRAEAAANGTTSAASGKAVDLQISGHTHGGHVLGMDRWLVAPANDGFVRGLYRVGGMQLFVSNGAGLWVGFPLRLGVPASIDLLVLRAGRPARV</sequence>